<evidence type="ECO:0000256" key="3">
    <source>
        <dbReference type="ARBA" id="ARBA00011233"/>
    </source>
</evidence>
<reference evidence="6 7" key="1">
    <citation type="submission" date="2014-10" db="EMBL/GenBank/DDBJ databases">
        <title>Genome sequence of Erwinia typographi M043b.</title>
        <authorList>
            <person name="Chan K.-G."/>
            <person name="Tan W.-S."/>
        </authorList>
    </citation>
    <scope>NUCLEOTIDE SEQUENCE [LARGE SCALE GENOMIC DNA]</scope>
    <source>
        <strain evidence="6 7">M043b</strain>
    </source>
</reference>
<dbReference type="CDD" id="cd00452">
    <property type="entry name" value="KDPG_aldolase"/>
    <property type="match status" value="1"/>
</dbReference>
<dbReference type="InterPro" id="IPR000887">
    <property type="entry name" value="Aldlse_KDPG_KHG"/>
</dbReference>
<evidence type="ECO:0000256" key="4">
    <source>
        <dbReference type="ARBA" id="ARBA00023239"/>
    </source>
</evidence>
<organism evidence="6 7">
    <name type="scientific">Erwinia typographi</name>
    <dbReference type="NCBI Taxonomy" id="371042"/>
    <lineage>
        <taxon>Bacteria</taxon>
        <taxon>Pseudomonadati</taxon>
        <taxon>Pseudomonadota</taxon>
        <taxon>Gammaproteobacteria</taxon>
        <taxon>Enterobacterales</taxon>
        <taxon>Erwiniaceae</taxon>
        <taxon>Erwinia</taxon>
    </lineage>
</organism>
<gene>
    <name evidence="6" type="ORF">NG99_05860</name>
</gene>
<proteinExistence type="inferred from homology"/>
<dbReference type="OrthoDB" id="8590323at2"/>
<comment type="caution">
    <text evidence="6">The sequence shown here is derived from an EMBL/GenBank/DDBJ whole genome shotgun (WGS) entry which is preliminary data.</text>
</comment>
<keyword evidence="7" id="KW-1185">Reference proteome</keyword>
<evidence type="ECO:0000256" key="5">
    <source>
        <dbReference type="ARBA" id="ARBA00023277"/>
    </source>
</evidence>
<dbReference type="PANTHER" id="PTHR30246">
    <property type="entry name" value="2-KETO-3-DEOXY-6-PHOSPHOGLUCONATE ALDOLASE"/>
    <property type="match status" value="1"/>
</dbReference>
<dbReference type="RefSeq" id="WP_034889316.1">
    <property type="nucleotide sequence ID" value="NZ_JRUQ01000019.1"/>
</dbReference>
<dbReference type="EMBL" id="JRUQ01000019">
    <property type="protein sequence ID" value="KGT95149.1"/>
    <property type="molecule type" value="Genomic_DNA"/>
</dbReference>
<keyword evidence="4 6" id="KW-0456">Lyase</keyword>
<evidence type="ECO:0000256" key="2">
    <source>
        <dbReference type="ARBA" id="ARBA00006906"/>
    </source>
</evidence>
<evidence type="ECO:0000313" key="7">
    <source>
        <dbReference type="Proteomes" id="UP000030351"/>
    </source>
</evidence>
<comment type="pathway">
    <text evidence="1">Carbohydrate acid metabolism.</text>
</comment>
<sequence>MNWPTKLPLIAILRGIRPDEAEAHVAALIDAGFDAIEIPLNSPEWSRSIASMVAAFGHQALIGAGTVLEPEQVDQLSVINSRLVVTPNTDVAVIQRAVEKGMTVAAGCATASEAFTALKAGAQALKIFPSSAFGPDYIKALKAVLPPDVPVFAVGGVTPENLHAFLAAGCVGAGLGSDLYRAGQPVSRTAEQARAFVAAYKDAVQ</sequence>
<evidence type="ECO:0000256" key="1">
    <source>
        <dbReference type="ARBA" id="ARBA00004761"/>
    </source>
</evidence>
<dbReference type="NCBIfam" id="NF006600">
    <property type="entry name" value="PRK09140.1"/>
    <property type="match status" value="1"/>
</dbReference>
<dbReference type="eggNOG" id="COG0800">
    <property type="taxonomic scope" value="Bacteria"/>
</dbReference>
<dbReference type="Gene3D" id="3.20.20.70">
    <property type="entry name" value="Aldolase class I"/>
    <property type="match status" value="1"/>
</dbReference>
<dbReference type="EC" id="4.1.2.21" evidence="6"/>
<dbReference type="Proteomes" id="UP000030351">
    <property type="component" value="Unassembled WGS sequence"/>
</dbReference>
<protein>
    <submittedName>
        <fullName evidence="6">2-dehydro-3-deoxy-6-phosphogalactonate aldolase</fullName>
        <ecNumber evidence="6">4.1.2.21</ecNumber>
    </submittedName>
</protein>
<dbReference type="PANTHER" id="PTHR30246:SF1">
    <property type="entry name" value="2-DEHYDRO-3-DEOXY-6-PHOSPHOGALACTONATE ALDOLASE-RELATED"/>
    <property type="match status" value="1"/>
</dbReference>
<dbReference type="AlphaFoldDB" id="A0A0A3ZBI2"/>
<accession>A0A0A3ZBI2</accession>
<comment type="similarity">
    <text evidence="2">Belongs to the KHG/KDPG aldolase family.</text>
</comment>
<dbReference type="GO" id="GO:0008674">
    <property type="term" value="F:2-dehydro-3-deoxy-6-phosphogalactonate aldolase activity"/>
    <property type="evidence" value="ECO:0007669"/>
    <property type="project" value="UniProtKB-EC"/>
</dbReference>
<dbReference type="SUPFAM" id="SSF51569">
    <property type="entry name" value="Aldolase"/>
    <property type="match status" value="1"/>
</dbReference>
<evidence type="ECO:0000313" key="6">
    <source>
        <dbReference type="EMBL" id="KGT95149.1"/>
    </source>
</evidence>
<comment type="subunit">
    <text evidence="3">Homotrimer.</text>
</comment>
<dbReference type="STRING" id="371042.NG99_05860"/>
<name>A0A0A3ZBI2_9GAMM</name>
<keyword evidence="5" id="KW-0119">Carbohydrate metabolism</keyword>
<dbReference type="Pfam" id="PF01081">
    <property type="entry name" value="Aldolase"/>
    <property type="match status" value="1"/>
</dbReference>
<dbReference type="InterPro" id="IPR013785">
    <property type="entry name" value="Aldolase_TIM"/>
</dbReference>